<evidence type="ECO:0000313" key="3">
    <source>
        <dbReference type="EMBL" id="OKH26283.1"/>
    </source>
</evidence>
<evidence type="ECO:0000313" key="4">
    <source>
        <dbReference type="Proteomes" id="UP000185984"/>
    </source>
</evidence>
<comment type="caution">
    <text evidence="3">The sequence shown here is derived from an EMBL/GenBank/DDBJ whole genome shotgun (WGS) entry which is preliminary data.</text>
</comment>
<protein>
    <recommendedName>
        <fullName evidence="2">Sulfocyanin-like C-terminal domain-containing protein</fullName>
    </recommendedName>
</protein>
<dbReference type="SUPFAM" id="SSF49503">
    <property type="entry name" value="Cupredoxins"/>
    <property type="match status" value="1"/>
</dbReference>
<keyword evidence="4" id="KW-1185">Reference proteome</keyword>
<dbReference type="PROSITE" id="PS00079">
    <property type="entry name" value="MULTICOPPER_OXIDASE1"/>
    <property type="match status" value="1"/>
</dbReference>
<dbReference type="GO" id="GO:0046872">
    <property type="term" value="F:metal ion binding"/>
    <property type="evidence" value="ECO:0007669"/>
    <property type="project" value="UniProtKB-KW"/>
</dbReference>
<dbReference type="STRING" id="247279.NIES1031_10920"/>
<evidence type="ECO:0000259" key="2">
    <source>
        <dbReference type="Pfam" id="PF06525"/>
    </source>
</evidence>
<dbReference type="Pfam" id="PF06525">
    <property type="entry name" value="SoxE"/>
    <property type="match status" value="1"/>
</dbReference>
<name>A0A1U7HRR4_9CHRO</name>
<sequence length="143" mass="15730">MRRILLIGTLLFFLIGGIEENAIAQSNTATQVKVIETEMAIELLPSTVPAGAIKFIAYNQGQLPHEMEIVKTDLPLDQMPIKDNRLDRKKVGEKIDEIEAEDLPSGATATLLTNLQPGRYLIECNIPGHFPAGMKAELFVESS</sequence>
<reference evidence="3 4" key="1">
    <citation type="submission" date="2016-11" db="EMBL/GenBank/DDBJ databases">
        <title>Draft Genome Sequences of Nine Cyanobacterial Strains from Diverse Habitats.</title>
        <authorList>
            <person name="Zhu T."/>
            <person name="Hou S."/>
            <person name="Lu X."/>
            <person name="Hess W.R."/>
        </authorList>
    </citation>
    <scope>NUCLEOTIDE SEQUENCE [LARGE SCALE GENOMIC DNA]</scope>
    <source>
        <strain evidence="3 4">5.2 s.c.1</strain>
    </source>
</reference>
<dbReference type="Proteomes" id="UP000185984">
    <property type="component" value="Unassembled WGS sequence"/>
</dbReference>
<dbReference type="Gene3D" id="2.60.40.420">
    <property type="entry name" value="Cupredoxins - blue copper proteins"/>
    <property type="match status" value="1"/>
</dbReference>
<dbReference type="InterPro" id="IPR008972">
    <property type="entry name" value="Cupredoxin"/>
</dbReference>
<dbReference type="InterPro" id="IPR049544">
    <property type="entry name" value="SoxE-like_C"/>
</dbReference>
<organism evidence="3 4">
    <name type="scientific">Chroogloeocystis siderophila 5.2 s.c.1</name>
    <dbReference type="NCBI Taxonomy" id="247279"/>
    <lineage>
        <taxon>Bacteria</taxon>
        <taxon>Bacillati</taxon>
        <taxon>Cyanobacteriota</taxon>
        <taxon>Cyanophyceae</taxon>
        <taxon>Oscillatoriophycideae</taxon>
        <taxon>Chroococcales</taxon>
        <taxon>Chroococcaceae</taxon>
        <taxon>Chroogloeocystis</taxon>
    </lineage>
</organism>
<dbReference type="EMBL" id="MRCC01000008">
    <property type="protein sequence ID" value="OKH26283.1"/>
    <property type="molecule type" value="Genomic_DNA"/>
</dbReference>
<keyword evidence="1" id="KW-0479">Metal-binding</keyword>
<proteinExistence type="predicted"/>
<feature type="domain" description="Sulfocyanin-like C-terminal" evidence="2">
    <location>
        <begin position="48"/>
        <end position="142"/>
    </location>
</feature>
<gene>
    <name evidence="3" type="ORF">NIES1031_10920</name>
</gene>
<dbReference type="InterPro" id="IPR033138">
    <property type="entry name" value="Cu_oxidase_CS"/>
</dbReference>
<accession>A0A1U7HRR4</accession>
<evidence type="ECO:0000256" key="1">
    <source>
        <dbReference type="ARBA" id="ARBA00022723"/>
    </source>
</evidence>
<dbReference type="AlphaFoldDB" id="A0A1U7HRR4"/>